<accession>A0A975JDG6</accession>
<dbReference type="Pfam" id="PF11720">
    <property type="entry name" value="Inhibitor_I78"/>
    <property type="match status" value="1"/>
</dbReference>
<dbReference type="EMBL" id="CP073581">
    <property type="protein sequence ID" value="QUJ76433.1"/>
    <property type="molecule type" value="Genomic_DNA"/>
</dbReference>
<dbReference type="Proteomes" id="UP000683291">
    <property type="component" value="Chromosome 1"/>
</dbReference>
<keyword evidence="2" id="KW-1185">Reference proteome</keyword>
<dbReference type="AlphaFoldDB" id="A0A975JDG6"/>
<proteinExistence type="predicted"/>
<evidence type="ECO:0000313" key="2">
    <source>
        <dbReference type="Proteomes" id="UP000683291"/>
    </source>
</evidence>
<name>A0A975JDG6_9RHOB</name>
<protein>
    <recommendedName>
        <fullName evidence="3">Peptidase inhibitor I78 family protein</fullName>
    </recommendedName>
</protein>
<dbReference type="KEGG" id="sual:KDD17_16360"/>
<evidence type="ECO:0000313" key="1">
    <source>
        <dbReference type="EMBL" id="QUJ76433.1"/>
    </source>
</evidence>
<dbReference type="InterPro" id="IPR021719">
    <property type="entry name" value="Prot_inh_I78"/>
</dbReference>
<organism evidence="1 2">
    <name type="scientific">Sulfitobacter albidus</name>
    <dbReference type="NCBI Taxonomy" id="2829501"/>
    <lineage>
        <taxon>Bacteria</taxon>
        <taxon>Pseudomonadati</taxon>
        <taxon>Pseudomonadota</taxon>
        <taxon>Alphaproteobacteria</taxon>
        <taxon>Rhodobacterales</taxon>
        <taxon>Roseobacteraceae</taxon>
        <taxon>Sulfitobacter</taxon>
    </lineage>
</organism>
<gene>
    <name evidence="1" type="ORF">KDD17_16360</name>
</gene>
<sequence>MRYAILTAVLVAGCGAVVPPAGGGAPAGGPDTCGAAAQQGLIGQDAAAALIVPEPKRVYRTDEAVTQDLVPERVNVLLDETDVIVSVSCG</sequence>
<reference evidence="1" key="1">
    <citation type="submission" date="2021-04" db="EMBL/GenBank/DDBJ databases">
        <title>Complete genome sequence for Sulfitobacter sp. strain JK7-1.</title>
        <authorList>
            <person name="Park S.-J."/>
        </authorList>
    </citation>
    <scope>NUCLEOTIDE SEQUENCE</scope>
    <source>
        <strain evidence="1">JK7-1</strain>
    </source>
</reference>
<dbReference type="Gene3D" id="3.30.10.10">
    <property type="entry name" value="Trypsin Inhibitor V, subunit A"/>
    <property type="match status" value="1"/>
</dbReference>
<dbReference type="RefSeq" id="WP_212704631.1">
    <property type="nucleotide sequence ID" value="NZ_CP073581.1"/>
</dbReference>
<evidence type="ECO:0008006" key="3">
    <source>
        <dbReference type="Google" id="ProtNLM"/>
    </source>
</evidence>